<dbReference type="GO" id="GO:0003735">
    <property type="term" value="F:structural constituent of ribosome"/>
    <property type="evidence" value="ECO:0007669"/>
    <property type="project" value="InterPro"/>
</dbReference>
<gene>
    <name evidence="5" type="primary">rps11</name>
</gene>
<dbReference type="InterPro" id="IPR036967">
    <property type="entry name" value="Ribosomal_uS11_sf"/>
</dbReference>
<reference evidence="5" key="1">
    <citation type="submission" date="2019-11" db="EMBL/GenBank/DDBJ databases">
        <title>Complete mitogenomes of the chlorophyte green algae Scherffelia dubia and Tetraselmis sp. CCMP 881 (Chlorodendrophyceae).</title>
        <authorList>
            <person name="Turmel M."/>
            <person name="Otis C."/>
            <person name="de Cambiaire J.-C."/>
            <person name="Lemieux C."/>
        </authorList>
    </citation>
    <scope>NUCLEOTIDE SEQUENCE</scope>
</reference>
<protein>
    <submittedName>
        <fullName evidence="5">Ribosomal protein S11</fullName>
    </submittedName>
</protein>
<proteinExistence type="inferred from homology"/>
<dbReference type="RefSeq" id="YP_009720871.1">
    <property type="nucleotide sequence ID" value="NC_045363.1"/>
</dbReference>
<dbReference type="GO" id="GO:1990904">
    <property type="term" value="C:ribonucleoprotein complex"/>
    <property type="evidence" value="ECO:0007669"/>
    <property type="project" value="UniProtKB-KW"/>
</dbReference>
<dbReference type="GeneID" id="42909391"/>
<dbReference type="EMBL" id="MN642088">
    <property type="protein sequence ID" value="QGP70671.1"/>
    <property type="molecule type" value="Genomic_DNA"/>
</dbReference>
<organism evidence="5">
    <name type="scientific">Scherffelia dubia</name>
    <name type="common">Green alga</name>
    <name type="synonym">Chlamydomonas dubia</name>
    <dbReference type="NCBI Taxonomy" id="3190"/>
    <lineage>
        <taxon>Eukaryota</taxon>
        <taxon>Viridiplantae</taxon>
        <taxon>Chlorophyta</taxon>
        <taxon>core chlorophytes</taxon>
        <taxon>Chlorodendrophyceae</taxon>
        <taxon>Chlorodendrales</taxon>
        <taxon>Chlorodendraceae</taxon>
        <taxon>Scherffelia</taxon>
    </lineage>
</organism>
<feature type="region of interest" description="Disordered" evidence="4">
    <location>
        <begin position="101"/>
        <end position="122"/>
    </location>
</feature>
<dbReference type="AlphaFoldDB" id="A0A650ARE9"/>
<dbReference type="InterPro" id="IPR001971">
    <property type="entry name" value="Ribosomal_uS11"/>
</dbReference>
<evidence type="ECO:0000313" key="5">
    <source>
        <dbReference type="EMBL" id="QGP70671.1"/>
    </source>
</evidence>
<geneLocation type="mitochondrion" evidence="5"/>
<dbReference type="Pfam" id="PF00411">
    <property type="entry name" value="Ribosomal_S11"/>
    <property type="match status" value="1"/>
</dbReference>
<dbReference type="SUPFAM" id="SSF53137">
    <property type="entry name" value="Translational machinery components"/>
    <property type="match status" value="1"/>
</dbReference>
<dbReference type="HAMAP" id="MF_01310">
    <property type="entry name" value="Ribosomal_uS11"/>
    <property type="match status" value="1"/>
</dbReference>
<evidence type="ECO:0000256" key="4">
    <source>
        <dbReference type="SAM" id="MobiDB-lite"/>
    </source>
</evidence>
<name>A0A650ARE9_SCHDU</name>
<dbReference type="Gene3D" id="3.30.420.80">
    <property type="entry name" value="Ribosomal protein S11"/>
    <property type="match status" value="1"/>
</dbReference>
<evidence type="ECO:0000256" key="3">
    <source>
        <dbReference type="ARBA" id="ARBA00023274"/>
    </source>
</evidence>
<dbReference type="GO" id="GO:0006412">
    <property type="term" value="P:translation"/>
    <property type="evidence" value="ECO:0007669"/>
    <property type="project" value="InterPro"/>
</dbReference>
<evidence type="ECO:0000256" key="1">
    <source>
        <dbReference type="ARBA" id="ARBA00006194"/>
    </source>
</evidence>
<feature type="region of interest" description="Disordered" evidence="4">
    <location>
        <begin position="1"/>
        <end position="31"/>
    </location>
</feature>
<accession>A0A650ARE9</accession>
<comment type="similarity">
    <text evidence="1">Belongs to the universal ribosomal protein uS11 family.</text>
</comment>
<keyword evidence="3" id="KW-0687">Ribonucleoprotein</keyword>
<dbReference type="GO" id="GO:0005840">
    <property type="term" value="C:ribosome"/>
    <property type="evidence" value="ECO:0007669"/>
    <property type="project" value="UniProtKB-KW"/>
</dbReference>
<keyword evidence="2 5" id="KW-0689">Ribosomal protein</keyword>
<keyword evidence="5" id="KW-0496">Mitochondrion</keyword>
<evidence type="ECO:0000256" key="2">
    <source>
        <dbReference type="ARBA" id="ARBA00022980"/>
    </source>
</evidence>
<sequence length="252" mass="28752">MTKDFKSSDQQKNTRVKTKPKKIQTSSKTKPKITLRAVSFRNRKKTKSYNFPKNFVQIPEKNKRILKRPLKQELVLVETSPTSKKSLTSSPFLKNLEEKRQKKRLAKERAVKSRKERKKRQIKRLKNKGLRYISKKDWNGIVYVQSTNNNSIMTLTDKAGNCKTAASAGLCDFKGSRRSTIFAAQETAKKVAKKALVLGYQVVCVKLKGAVSFSSKKKILKSLSRHGLIIGKLKHINSIAHKGCRLPKKRKV</sequence>
<dbReference type="PANTHER" id="PTHR11759">
    <property type="entry name" value="40S RIBOSOMAL PROTEIN S14/30S RIBOSOMAL PROTEIN S11"/>
    <property type="match status" value="1"/>
</dbReference>